<evidence type="ECO:0000256" key="1">
    <source>
        <dbReference type="SAM" id="MobiDB-lite"/>
    </source>
</evidence>
<feature type="compositionally biased region" description="Low complexity" evidence="1">
    <location>
        <begin position="70"/>
        <end position="94"/>
    </location>
</feature>
<reference evidence="2 3" key="1">
    <citation type="submission" date="2020-03" db="EMBL/GenBank/DDBJ databases">
        <title>Draft genome of Streptomyces sp. ventii, isolated from the Axial Seamount in the Pacific Ocean, and resequencing of the two type strains Streptomyces lonarensis strain NCL 716 and Streptomyces bohaiensis strain 11A07.</title>
        <authorList>
            <person name="Loughran R.M."/>
            <person name="Pfannmuller K.M."/>
            <person name="Wasson B.J."/>
            <person name="Deadmond M.C."/>
            <person name="Paddock B.E."/>
            <person name="Koyack M.J."/>
            <person name="Gallegos D.A."/>
            <person name="Mitchell E.A."/>
            <person name="Ushijima B."/>
            <person name="Saw J.H."/>
            <person name="Mcphail K.L."/>
            <person name="Videau P."/>
        </authorList>
    </citation>
    <scope>NUCLEOTIDE SEQUENCE [LARGE SCALE GENOMIC DNA]</scope>
    <source>
        <strain evidence="3">5675061</strain>
    </source>
</reference>
<accession>A0ABX1AP80</accession>
<dbReference type="Proteomes" id="UP000746503">
    <property type="component" value="Unassembled WGS sequence"/>
</dbReference>
<dbReference type="RefSeq" id="WP_167932658.1">
    <property type="nucleotide sequence ID" value="NZ_JAAVJB010000037.1"/>
</dbReference>
<name>A0ABX1AP80_9ACTN</name>
<organism evidence="2 3">
    <name type="scientific">Streptomyces spiramenti</name>
    <dbReference type="NCBI Taxonomy" id="2720606"/>
    <lineage>
        <taxon>Bacteria</taxon>
        <taxon>Bacillati</taxon>
        <taxon>Actinomycetota</taxon>
        <taxon>Actinomycetes</taxon>
        <taxon>Kitasatosporales</taxon>
        <taxon>Streptomycetaceae</taxon>
        <taxon>Streptomyces</taxon>
    </lineage>
</organism>
<dbReference type="EMBL" id="JAAVJB010000037">
    <property type="protein sequence ID" value="NJP66132.1"/>
    <property type="molecule type" value="Genomic_DNA"/>
</dbReference>
<proteinExistence type="predicted"/>
<sequence>MATTTFTPGPRPSVHGATALSALTAHAAGAGLDHDTAGVVPQARRGRVGGVFRTARVLAGVVTDVVLLGRTDPGDGPDTTPTTRVPTARGPAAG</sequence>
<evidence type="ECO:0000313" key="2">
    <source>
        <dbReference type="EMBL" id="NJP66132.1"/>
    </source>
</evidence>
<evidence type="ECO:0000313" key="3">
    <source>
        <dbReference type="Proteomes" id="UP000746503"/>
    </source>
</evidence>
<gene>
    <name evidence="2" type="ORF">HCJ92_07465</name>
</gene>
<keyword evidence="3" id="KW-1185">Reference proteome</keyword>
<protein>
    <submittedName>
        <fullName evidence="2">Uncharacterized protein</fullName>
    </submittedName>
</protein>
<feature type="region of interest" description="Disordered" evidence="1">
    <location>
        <begin position="69"/>
        <end position="94"/>
    </location>
</feature>
<comment type="caution">
    <text evidence="2">The sequence shown here is derived from an EMBL/GenBank/DDBJ whole genome shotgun (WGS) entry which is preliminary data.</text>
</comment>